<dbReference type="OrthoDB" id="331263at2759"/>
<organism evidence="2 3">
    <name type="scientific">Pycnococcus provasolii</name>
    <dbReference type="NCBI Taxonomy" id="41880"/>
    <lineage>
        <taxon>Eukaryota</taxon>
        <taxon>Viridiplantae</taxon>
        <taxon>Chlorophyta</taxon>
        <taxon>Pseudoscourfieldiophyceae</taxon>
        <taxon>Pseudoscourfieldiales</taxon>
        <taxon>Pycnococcaceae</taxon>
        <taxon>Pycnococcus</taxon>
    </lineage>
</organism>
<keyword evidence="3" id="KW-1185">Reference proteome</keyword>
<dbReference type="AlphaFoldDB" id="A0A830H7H5"/>
<evidence type="ECO:0000313" key="2">
    <source>
        <dbReference type="EMBL" id="GHP02263.1"/>
    </source>
</evidence>
<dbReference type="GO" id="GO:0016255">
    <property type="term" value="P:attachment of GPI anchor to protein"/>
    <property type="evidence" value="ECO:0007669"/>
    <property type="project" value="InterPro"/>
</dbReference>
<comment type="caution">
    <text evidence="2">The sequence shown here is derived from an EMBL/GenBank/DDBJ whole genome shotgun (WGS) entry which is preliminary data.</text>
</comment>
<keyword evidence="1" id="KW-0812">Transmembrane</keyword>
<dbReference type="PANTHER" id="PTHR12959">
    <property type="entry name" value="GPI TRANSAMIDASE COMPONENT PIG-T-RELATED"/>
    <property type="match status" value="1"/>
</dbReference>
<accession>A0A830H7H5</accession>
<dbReference type="GO" id="GO:0042765">
    <property type="term" value="C:GPI-anchor transamidase complex"/>
    <property type="evidence" value="ECO:0007669"/>
    <property type="project" value="InterPro"/>
</dbReference>
<dbReference type="Proteomes" id="UP000660262">
    <property type="component" value="Unassembled WGS sequence"/>
</dbReference>
<dbReference type="EMBL" id="BNJQ01000003">
    <property type="protein sequence ID" value="GHP02263.1"/>
    <property type="molecule type" value="Genomic_DNA"/>
</dbReference>
<protein>
    <recommendedName>
        <fullName evidence="4">GPI transamidase component PIG-T</fullName>
    </recommendedName>
</protein>
<sequence>MARQARDTCGVVSHRRRSRSHRLVSVGVGVGVGVSVPGGLHVFPRNHTHVCRVLRSCGSLYLYVLVTCVVLLGRSTVSGGLASASASSASLSSSESEPSHDSVMASHGLGSAGLGCSWHEELLIHPLVSSASSASSSSTVFARFHFSASQSASSSSSSSASSTKENSNECMPMDVLQILTYSNATEFRTSLASGRWTQPLGDAADVDPVANAALADAARPRGSELYAKFDDGNNTYNNERFASLAHALGGMLSADFGTAAATHGEPRIMVAPATFHIGNQTKRNANCKYGAVPSEFACTENLSRALRLLPGGGAHVAGLRTLLRPREFVAADAYGVHLAARKEQGRIHVSVTYDVVLSNVKGWNDKDDDLASLLRAAFNAKDLPKAPSTAQTSVIWMHGVAHALNDTSLTRNKHLDASVHHTRIPALRAYRSIVPASRNTARGWGGSLARPFASLGHAGVGRSALAIDVVREVKYTGGKAVITCFHQRLPSAVQPYFHTLDARALLKNGSEAPADIAKLTEISAMPVPPARGGGWTLEFCLRLTSPWSTARVTLDVEERHLHIDEHPPDANRGVDLPAAAYCSVVDDDDATTQRTDAPTPLMALLQSRTGGPLCHGHYADNGVLVFLPVPDMSMPYNVICFTSTVASMFVTMALSTLLKRREEIKLAEQRRKLGLREPSSMTVVARKLIRQVVRLIRGNEAASKLTKPDELVKISKLDGKLPLLFIGLGGAYVASVGVDKAEGELRRVFRKFG</sequence>
<proteinExistence type="predicted"/>
<feature type="transmembrane region" description="Helical" evidence="1">
    <location>
        <begin position="23"/>
        <end position="43"/>
    </location>
</feature>
<dbReference type="Pfam" id="PF04113">
    <property type="entry name" value="Gpi16"/>
    <property type="match status" value="2"/>
</dbReference>
<keyword evidence="1" id="KW-0472">Membrane</keyword>
<evidence type="ECO:0008006" key="4">
    <source>
        <dbReference type="Google" id="ProtNLM"/>
    </source>
</evidence>
<dbReference type="InterPro" id="IPR007245">
    <property type="entry name" value="PIG-T"/>
</dbReference>
<name>A0A830H7H5_9CHLO</name>
<keyword evidence="1" id="KW-1133">Transmembrane helix</keyword>
<evidence type="ECO:0000313" key="3">
    <source>
        <dbReference type="Proteomes" id="UP000660262"/>
    </source>
</evidence>
<evidence type="ECO:0000256" key="1">
    <source>
        <dbReference type="SAM" id="Phobius"/>
    </source>
</evidence>
<dbReference type="PANTHER" id="PTHR12959:SF11">
    <property type="entry name" value="GPI TRANSAMIDASE COMPONENT PIG-T"/>
    <property type="match status" value="1"/>
</dbReference>
<gene>
    <name evidence="2" type="ORF">PPROV_000102000</name>
</gene>
<reference evidence="2" key="1">
    <citation type="submission" date="2020-10" db="EMBL/GenBank/DDBJ databases">
        <title>Unveiling of a novel bifunctional photoreceptor, Dualchrome1, isolated from a cosmopolitan green alga.</title>
        <authorList>
            <person name="Suzuki S."/>
            <person name="Kawachi M."/>
        </authorList>
    </citation>
    <scope>NUCLEOTIDE SEQUENCE</scope>
    <source>
        <strain evidence="2">NIES 2893</strain>
    </source>
</reference>